<dbReference type="GO" id="GO:0003877">
    <property type="term" value="F:ATP:ADP adenylyltransferase activity"/>
    <property type="evidence" value="ECO:0007669"/>
    <property type="project" value="TreeGrafter"/>
</dbReference>
<accession>A0AA40LE14</accession>
<dbReference type="Gene3D" id="3.30.930.10">
    <property type="entry name" value="Bira Bifunctional Protein, Domain 2"/>
    <property type="match status" value="1"/>
</dbReference>
<dbReference type="SUPFAM" id="SSF55681">
    <property type="entry name" value="Class II aaRS and biotin synthetases"/>
    <property type="match status" value="1"/>
</dbReference>
<dbReference type="GO" id="GO:0015966">
    <property type="term" value="P:diadenosine tetraphosphate biosynthetic process"/>
    <property type="evidence" value="ECO:0007669"/>
    <property type="project" value="TreeGrafter"/>
</dbReference>
<dbReference type="Pfam" id="PF00152">
    <property type="entry name" value="tRNA-synt_2"/>
    <property type="match status" value="1"/>
</dbReference>
<dbReference type="AlphaFoldDB" id="A0AA40LE14"/>
<organism evidence="5 6">
    <name type="scientific">Cnephaeus nilssonii</name>
    <name type="common">Northern bat</name>
    <name type="synonym">Eptesicus nilssonii</name>
    <dbReference type="NCBI Taxonomy" id="3371016"/>
    <lineage>
        <taxon>Eukaryota</taxon>
        <taxon>Metazoa</taxon>
        <taxon>Chordata</taxon>
        <taxon>Craniata</taxon>
        <taxon>Vertebrata</taxon>
        <taxon>Euteleostomi</taxon>
        <taxon>Mammalia</taxon>
        <taxon>Eutheria</taxon>
        <taxon>Laurasiatheria</taxon>
        <taxon>Chiroptera</taxon>
        <taxon>Yangochiroptera</taxon>
        <taxon>Vespertilionidae</taxon>
        <taxon>Cnephaeus</taxon>
    </lineage>
</organism>
<dbReference type="GO" id="GO:0005634">
    <property type="term" value="C:nucleus"/>
    <property type="evidence" value="ECO:0007669"/>
    <property type="project" value="TreeGrafter"/>
</dbReference>
<protein>
    <recommendedName>
        <fullName evidence="4">Aminoacyl-tRNA synthetase class II (D/K/N) domain-containing protein</fullName>
    </recommendedName>
</protein>
<name>A0AA40LE14_CNENI</name>
<dbReference type="GO" id="GO:0043032">
    <property type="term" value="P:positive regulation of macrophage activation"/>
    <property type="evidence" value="ECO:0007669"/>
    <property type="project" value="TreeGrafter"/>
</dbReference>
<evidence type="ECO:0000313" key="6">
    <source>
        <dbReference type="Proteomes" id="UP001177744"/>
    </source>
</evidence>
<dbReference type="EMBL" id="JAULJE010000022">
    <property type="protein sequence ID" value="KAK1329295.1"/>
    <property type="molecule type" value="Genomic_DNA"/>
</dbReference>
<proteinExistence type="predicted"/>
<sequence>MLPHLHFGLKDKETQYCQRSLDLILNDLVRQKLIICSKIITIPRDWTSHDEHHPRGSCGHTFYHLHNELDLNLYMRFAPEFHQRMLVLGGTGQVYEIGYRFCREGTDLTHNPEFTPCEFYMVYTVYEELMEIMKMISETIKHITGSYKVTYHPDGPEDQAYEIAFTPSSKESAIDRSFRKPWGRSCQKLTSWKSS</sequence>
<dbReference type="Proteomes" id="UP001177744">
    <property type="component" value="Unassembled WGS sequence"/>
</dbReference>
<dbReference type="GO" id="GO:0004824">
    <property type="term" value="F:lysine-tRNA ligase activity"/>
    <property type="evidence" value="ECO:0007669"/>
    <property type="project" value="InterPro"/>
</dbReference>
<reference evidence="5" key="1">
    <citation type="submission" date="2023-06" db="EMBL/GenBank/DDBJ databases">
        <title>Reference genome for the Northern bat (Eptesicus nilssonii), a most northern bat species.</title>
        <authorList>
            <person name="Laine V.N."/>
            <person name="Pulliainen A.T."/>
            <person name="Lilley T.M."/>
        </authorList>
    </citation>
    <scope>NUCLEOTIDE SEQUENCE</scope>
    <source>
        <strain evidence="5">BLF_Eptnil</strain>
        <tissue evidence="5">Kidney</tissue>
    </source>
</reference>
<dbReference type="PRINTS" id="PR00982">
    <property type="entry name" value="TRNASYNTHLYS"/>
</dbReference>
<dbReference type="PANTHER" id="PTHR42918:SF9">
    <property type="entry name" value="LYSINE--TRNA LIGASE"/>
    <property type="match status" value="1"/>
</dbReference>
<dbReference type="GO" id="GO:0017101">
    <property type="term" value="C:aminoacyl-tRNA synthetase multienzyme complex"/>
    <property type="evidence" value="ECO:0007669"/>
    <property type="project" value="TreeGrafter"/>
</dbReference>
<keyword evidence="6" id="KW-1185">Reference proteome</keyword>
<feature type="domain" description="Aminoacyl-tRNA synthetase class II (D/K/N)" evidence="4">
    <location>
        <begin position="12"/>
        <end position="160"/>
    </location>
</feature>
<dbReference type="InterPro" id="IPR045864">
    <property type="entry name" value="aa-tRNA-synth_II/BPL/LPL"/>
</dbReference>
<dbReference type="GO" id="GO:0002276">
    <property type="term" value="P:basophil activation involved in immune response"/>
    <property type="evidence" value="ECO:0007669"/>
    <property type="project" value="TreeGrafter"/>
</dbReference>
<dbReference type="GO" id="GO:0000049">
    <property type="term" value="F:tRNA binding"/>
    <property type="evidence" value="ECO:0007669"/>
    <property type="project" value="TreeGrafter"/>
</dbReference>
<keyword evidence="3" id="KW-0067">ATP-binding</keyword>
<evidence type="ECO:0000256" key="3">
    <source>
        <dbReference type="ARBA" id="ARBA00022840"/>
    </source>
</evidence>
<gene>
    <name evidence="5" type="ORF">QTO34_011476</name>
</gene>
<dbReference type="PANTHER" id="PTHR42918">
    <property type="entry name" value="LYSYL-TRNA SYNTHETASE"/>
    <property type="match status" value="1"/>
</dbReference>
<comment type="caution">
    <text evidence="5">The sequence shown here is derived from an EMBL/GenBank/DDBJ whole genome shotgun (WGS) entry which is preliminary data.</text>
</comment>
<evidence type="ECO:0000256" key="2">
    <source>
        <dbReference type="ARBA" id="ARBA00022741"/>
    </source>
</evidence>
<dbReference type="GO" id="GO:0006430">
    <property type="term" value="P:lysyl-tRNA aminoacylation"/>
    <property type="evidence" value="ECO:0007669"/>
    <property type="project" value="InterPro"/>
</dbReference>
<evidence type="ECO:0000256" key="1">
    <source>
        <dbReference type="ARBA" id="ARBA00022598"/>
    </source>
</evidence>
<dbReference type="GO" id="GO:0005615">
    <property type="term" value="C:extracellular space"/>
    <property type="evidence" value="ECO:0007669"/>
    <property type="project" value="TreeGrafter"/>
</dbReference>
<keyword evidence="1" id="KW-0436">Ligase</keyword>
<dbReference type="GO" id="GO:0005524">
    <property type="term" value="F:ATP binding"/>
    <property type="evidence" value="ECO:0007669"/>
    <property type="project" value="UniProtKB-KW"/>
</dbReference>
<evidence type="ECO:0000313" key="5">
    <source>
        <dbReference type="EMBL" id="KAK1329295.1"/>
    </source>
</evidence>
<keyword evidence="2" id="KW-0547">Nucleotide-binding</keyword>
<dbReference type="GO" id="GO:0005829">
    <property type="term" value="C:cytosol"/>
    <property type="evidence" value="ECO:0007669"/>
    <property type="project" value="TreeGrafter"/>
</dbReference>
<dbReference type="GO" id="GO:0005739">
    <property type="term" value="C:mitochondrion"/>
    <property type="evidence" value="ECO:0007669"/>
    <property type="project" value="TreeGrafter"/>
</dbReference>
<dbReference type="InterPro" id="IPR018149">
    <property type="entry name" value="Lys-tRNA-synth_II_C"/>
</dbReference>
<dbReference type="InterPro" id="IPR004364">
    <property type="entry name" value="Aa-tRNA-synt_II"/>
</dbReference>
<evidence type="ECO:0000259" key="4">
    <source>
        <dbReference type="Pfam" id="PF00152"/>
    </source>
</evidence>